<feature type="region of interest" description="Disordered" evidence="1">
    <location>
        <begin position="77"/>
        <end position="96"/>
    </location>
</feature>
<comment type="caution">
    <text evidence="2">The sequence shown here is derived from an EMBL/GenBank/DDBJ whole genome shotgun (WGS) entry which is preliminary data.</text>
</comment>
<evidence type="ECO:0000313" key="3">
    <source>
        <dbReference type="Proteomes" id="UP001408356"/>
    </source>
</evidence>
<keyword evidence="3" id="KW-1185">Reference proteome</keyword>
<sequence length="111" mass="12837">MKSFNFPSFWLGMRMYLNYADELGAKITVYSELLFKKYSNRDKVGIIRQYLSDLTQLMCLKDGSIKKQVESITTTNDHEQEYRNMSDGGAQQDPGHVATQIECVERKAEEL</sequence>
<proteinExistence type="predicted"/>
<gene>
    <name evidence="2" type="ORF">SUNI508_13459</name>
</gene>
<protein>
    <submittedName>
        <fullName evidence="2">Uncharacterized protein</fullName>
    </submittedName>
</protein>
<accession>A0ABR2VDE5</accession>
<organism evidence="2 3">
    <name type="scientific">Seiridium unicorne</name>
    <dbReference type="NCBI Taxonomy" id="138068"/>
    <lineage>
        <taxon>Eukaryota</taxon>
        <taxon>Fungi</taxon>
        <taxon>Dikarya</taxon>
        <taxon>Ascomycota</taxon>
        <taxon>Pezizomycotina</taxon>
        <taxon>Sordariomycetes</taxon>
        <taxon>Xylariomycetidae</taxon>
        <taxon>Amphisphaeriales</taxon>
        <taxon>Sporocadaceae</taxon>
        <taxon>Seiridium</taxon>
    </lineage>
</organism>
<dbReference type="Proteomes" id="UP001408356">
    <property type="component" value="Unassembled WGS sequence"/>
</dbReference>
<name>A0ABR2VDE5_9PEZI</name>
<reference evidence="2 3" key="1">
    <citation type="journal article" date="2024" name="J. Plant Pathol.">
        <title>Sequence and assembly of the genome of Seiridium unicorne, isolate CBS 538.82, causal agent of cypress canker disease.</title>
        <authorList>
            <person name="Scali E."/>
            <person name="Rocca G.D."/>
            <person name="Danti R."/>
            <person name="Garbelotto M."/>
            <person name="Barberini S."/>
            <person name="Baroncelli R."/>
            <person name="Emiliani G."/>
        </authorList>
    </citation>
    <scope>NUCLEOTIDE SEQUENCE [LARGE SCALE GENOMIC DNA]</scope>
    <source>
        <strain evidence="2 3">BM-138-508</strain>
    </source>
</reference>
<evidence type="ECO:0000313" key="2">
    <source>
        <dbReference type="EMBL" id="KAK9424806.1"/>
    </source>
</evidence>
<evidence type="ECO:0000256" key="1">
    <source>
        <dbReference type="SAM" id="MobiDB-lite"/>
    </source>
</evidence>
<dbReference type="EMBL" id="JARVKF010000031">
    <property type="protein sequence ID" value="KAK9424806.1"/>
    <property type="molecule type" value="Genomic_DNA"/>
</dbReference>